<dbReference type="Proteomes" id="UP000026962">
    <property type="component" value="Chromosome 8"/>
</dbReference>
<dbReference type="InterPro" id="IPR023561">
    <property type="entry name" value="Carbonic_anhydrase_a-class"/>
</dbReference>
<dbReference type="SUPFAM" id="SSF51069">
    <property type="entry name" value="Carbonic anhydrase"/>
    <property type="match status" value="1"/>
</dbReference>
<dbReference type="Gramene" id="OPUNC08G15540.1">
    <property type="protein sequence ID" value="OPUNC08G15540.1"/>
    <property type="gene ID" value="OPUNC08G15540"/>
</dbReference>
<accession>A0A0E0LVS8</accession>
<feature type="domain" description="Alpha-carbonic anhydrase" evidence="1">
    <location>
        <begin position="78"/>
        <end position="312"/>
    </location>
</feature>
<dbReference type="OMA" id="HAYCMLK"/>
<dbReference type="CDD" id="cd03124">
    <property type="entry name" value="alpha_CA_prokaryotic_like"/>
    <property type="match status" value="1"/>
</dbReference>
<dbReference type="GO" id="GO:0006730">
    <property type="term" value="P:one-carbon metabolic process"/>
    <property type="evidence" value="ECO:0007669"/>
    <property type="project" value="TreeGrafter"/>
</dbReference>
<dbReference type="GO" id="GO:0008270">
    <property type="term" value="F:zinc ion binding"/>
    <property type="evidence" value="ECO:0007669"/>
    <property type="project" value="InterPro"/>
</dbReference>
<dbReference type="Pfam" id="PF00194">
    <property type="entry name" value="Carb_anhydrase"/>
    <property type="match status" value="1"/>
</dbReference>
<dbReference type="AlphaFoldDB" id="A0A0E0LVS8"/>
<reference evidence="2" key="2">
    <citation type="submission" date="2018-05" db="EMBL/GenBank/DDBJ databases">
        <title>OpunRS2 (Oryza punctata Reference Sequence Version 2).</title>
        <authorList>
            <person name="Zhang J."/>
            <person name="Kudrna D."/>
            <person name="Lee S."/>
            <person name="Talag J."/>
            <person name="Welchert J."/>
            <person name="Wing R.A."/>
        </authorList>
    </citation>
    <scope>NUCLEOTIDE SEQUENCE [LARGE SCALE GENOMIC DNA]</scope>
</reference>
<dbReference type="PANTHER" id="PTHR18952:SF253">
    <property type="entry name" value="OS08G0470200 PROTEIN"/>
    <property type="match status" value="1"/>
</dbReference>
<name>A0A0E0LVS8_ORYPU</name>
<dbReference type="STRING" id="4537.A0A0E0LVS8"/>
<dbReference type="PROSITE" id="PS51144">
    <property type="entry name" value="ALPHA_CA_2"/>
    <property type="match status" value="1"/>
</dbReference>
<reference evidence="2" key="1">
    <citation type="submission" date="2015-04" db="UniProtKB">
        <authorList>
            <consortium name="EnsemblPlants"/>
        </authorList>
    </citation>
    <scope>IDENTIFICATION</scope>
</reference>
<dbReference type="SMART" id="SM01057">
    <property type="entry name" value="Carb_anhydrase"/>
    <property type="match status" value="1"/>
</dbReference>
<dbReference type="Gene3D" id="3.10.200.10">
    <property type="entry name" value="Alpha carbonic anhydrase"/>
    <property type="match status" value="1"/>
</dbReference>
<evidence type="ECO:0000313" key="2">
    <source>
        <dbReference type="EnsemblPlants" id="OPUNC08G15540.1"/>
    </source>
</evidence>
<sequence>MPFVNSKLLGGPLFIILTPSARGERDEHALFYFWSWKAETTLKINMGSTRLLVLLAAALLLATTFPAARAQEETDHEEEFTYISGDEKGPEHWGKLKPEWAQCGAGEMQSPIDLSHERVTLVRDLGYLDHFYRAAEASIVNRGHDIMVRFDGDAGSVVINGTAYYLRQLHWHSPTEHTVDGHRYDMELHMVHESAEKKAAVIGLLYEVGRPDRFLQKMEPYLKMIADKEDREEKVGMIDPRGARGRASVYYRYMGSLTTPPCTQGVIWTIVKRVRTVSRYQLDLLREAVHDEMENNARPLQAVNNRDISIFRPYPHKRY</sequence>
<dbReference type="InterPro" id="IPR001148">
    <property type="entry name" value="CA_dom"/>
</dbReference>
<organism evidence="2">
    <name type="scientific">Oryza punctata</name>
    <name type="common">Red rice</name>
    <dbReference type="NCBI Taxonomy" id="4537"/>
    <lineage>
        <taxon>Eukaryota</taxon>
        <taxon>Viridiplantae</taxon>
        <taxon>Streptophyta</taxon>
        <taxon>Embryophyta</taxon>
        <taxon>Tracheophyta</taxon>
        <taxon>Spermatophyta</taxon>
        <taxon>Magnoliopsida</taxon>
        <taxon>Liliopsida</taxon>
        <taxon>Poales</taxon>
        <taxon>Poaceae</taxon>
        <taxon>BOP clade</taxon>
        <taxon>Oryzoideae</taxon>
        <taxon>Oryzeae</taxon>
        <taxon>Oryzinae</taxon>
        <taxon>Oryza</taxon>
    </lineage>
</organism>
<keyword evidence="3" id="KW-1185">Reference proteome</keyword>
<dbReference type="PANTHER" id="PTHR18952">
    <property type="entry name" value="CARBONIC ANHYDRASE"/>
    <property type="match status" value="1"/>
</dbReference>
<dbReference type="InterPro" id="IPR036398">
    <property type="entry name" value="CA_dom_sf"/>
</dbReference>
<proteinExistence type="predicted"/>
<evidence type="ECO:0000259" key="1">
    <source>
        <dbReference type="PROSITE" id="PS51144"/>
    </source>
</evidence>
<dbReference type="GO" id="GO:0004089">
    <property type="term" value="F:carbonate dehydratase activity"/>
    <property type="evidence" value="ECO:0007669"/>
    <property type="project" value="InterPro"/>
</dbReference>
<evidence type="ECO:0000313" key="3">
    <source>
        <dbReference type="Proteomes" id="UP000026962"/>
    </source>
</evidence>
<protein>
    <recommendedName>
        <fullName evidence="1">Alpha-carbonic anhydrase domain-containing protein</fullName>
    </recommendedName>
</protein>
<dbReference type="EnsemblPlants" id="OPUNC08G15540.1">
    <property type="protein sequence ID" value="OPUNC08G15540.1"/>
    <property type="gene ID" value="OPUNC08G15540"/>
</dbReference>
<dbReference type="InterPro" id="IPR041891">
    <property type="entry name" value="Alpha_CA_prokaryot-like"/>
</dbReference>
<dbReference type="eggNOG" id="KOG0382">
    <property type="taxonomic scope" value="Eukaryota"/>
</dbReference>